<name>A0A1B6EVV9_9HEMI</name>
<feature type="compositionally biased region" description="Basic and acidic residues" evidence="16">
    <location>
        <begin position="299"/>
        <end position="312"/>
    </location>
</feature>
<feature type="region of interest" description="Disordered" evidence="16">
    <location>
        <begin position="277"/>
        <end position="313"/>
    </location>
</feature>
<dbReference type="SUPFAM" id="SSF52540">
    <property type="entry name" value="P-loop containing nucleoside triphosphate hydrolases"/>
    <property type="match status" value="2"/>
</dbReference>
<evidence type="ECO:0000256" key="15">
    <source>
        <dbReference type="ARBA" id="ARBA00082628"/>
    </source>
</evidence>
<keyword evidence="11" id="KW-0804">Transcription</keyword>
<dbReference type="InterPro" id="IPR038718">
    <property type="entry name" value="SNF2-like_sf"/>
</dbReference>
<dbReference type="InterPro" id="IPR014001">
    <property type="entry name" value="Helicase_ATP-bd"/>
</dbReference>
<feature type="compositionally biased region" description="Acidic residues" evidence="16">
    <location>
        <begin position="69"/>
        <end position="82"/>
    </location>
</feature>
<feature type="compositionally biased region" description="Acidic residues" evidence="16">
    <location>
        <begin position="144"/>
        <end position="155"/>
    </location>
</feature>
<dbReference type="SMART" id="SM00487">
    <property type="entry name" value="DEXDc"/>
    <property type="match status" value="1"/>
</dbReference>
<feature type="region of interest" description="Disordered" evidence="16">
    <location>
        <begin position="332"/>
        <end position="352"/>
    </location>
</feature>
<feature type="domain" description="Helicase ATP-binding" evidence="17">
    <location>
        <begin position="520"/>
        <end position="714"/>
    </location>
</feature>
<evidence type="ECO:0000313" key="19">
    <source>
        <dbReference type="EMBL" id="JAS42072.1"/>
    </source>
</evidence>
<gene>
    <name evidence="19" type="ORF">g.31049</name>
</gene>
<dbReference type="AlphaFoldDB" id="A0A1B6EVV9"/>
<dbReference type="GO" id="GO:0005524">
    <property type="term" value="F:ATP binding"/>
    <property type="evidence" value="ECO:0007669"/>
    <property type="project" value="UniProtKB-KW"/>
</dbReference>
<dbReference type="InterPro" id="IPR050628">
    <property type="entry name" value="SNF2_RAD54_helicase_TF"/>
</dbReference>
<feature type="region of interest" description="Disordered" evidence="16">
    <location>
        <begin position="95"/>
        <end position="172"/>
    </location>
</feature>
<accession>A0A1B6EVV9</accession>
<dbReference type="GO" id="GO:0004386">
    <property type="term" value="F:helicase activity"/>
    <property type="evidence" value="ECO:0007669"/>
    <property type="project" value="UniProtKB-KW"/>
</dbReference>
<keyword evidence="8" id="KW-0067">ATP-binding</keyword>
<dbReference type="SMART" id="SM00490">
    <property type="entry name" value="HELICc"/>
    <property type="match status" value="1"/>
</dbReference>
<keyword evidence="7" id="KW-0347">Helicase</keyword>
<dbReference type="GO" id="GO:0006281">
    <property type="term" value="P:DNA repair"/>
    <property type="evidence" value="ECO:0007669"/>
    <property type="project" value="TreeGrafter"/>
</dbReference>
<evidence type="ECO:0000256" key="4">
    <source>
        <dbReference type="ARBA" id="ARBA00022553"/>
    </source>
</evidence>
<dbReference type="Gene3D" id="3.40.50.300">
    <property type="entry name" value="P-loop containing nucleotide triphosphate hydrolases"/>
    <property type="match status" value="1"/>
</dbReference>
<dbReference type="InterPro" id="IPR000330">
    <property type="entry name" value="SNF2_N"/>
</dbReference>
<dbReference type="GO" id="GO:0005737">
    <property type="term" value="C:cytoplasm"/>
    <property type="evidence" value="ECO:0007669"/>
    <property type="project" value="UniProtKB-ARBA"/>
</dbReference>
<sequence length="1106" mass="124209">METSFNAWRKTETDSADSESDSDIVDDSTSETDHDIVISDSDESLSPMVVKAGAKEKTKEKLNDIIVPDSDEDDIIVPNSDEDDSISYLSLSLAAAKESKRRDSSTSKQSRRSSINKVVSSDKSNSSSPITLQSKRGKQRILDSEDESLSEDTGEDYNIRSSSSFKNEDVYSSTRVAETAESSFTDTDTTNTSKSDSIHLSKICNNTSNNLKKHSSPVVDLTALPNESKSNYSYSKRCDTGSSVSRKAQNIPSIDLTLIDDNKPGKKGYRDVIKLDKSDDENSSSDDKIVINNSDSEEDKFSENNKSKDNKSPIDLTKLHSMKISQTVDKIQPKFKKPPPQNTYQKGITSNDYSSRIESLKAEEMKLKMQVSEILKSIDTVKTTLKTAVLSALPDKGVRLQMHLKGLETKLRDLRYQQSTLANEILKSQFSGTSSQQQPPKPPPGHKIFSLPTTNTDLNALGKKAMETHRIQQSLTLDSLRVLHKSLENCPTEDTIVTDPKGLLVELLPHQKHGLAWLLWREKEKPSGGILADDMGLGKTLTMIALILKSNEENGDDKEKDKSDDSESDEEDSNWLSKNRKTMIEGKTLVVCPASLLGQWDGEIRSKLRRGMLDVEVHHGPNREKKARRLAAPDVVVTTYTIIARDAENAQSPLFQIRWRRIILDEAHQIRNAKTQTAKGVFQLKAKSRWALTGTPIHNKELDLQALLRFIRCKPFDDITVWKKWVDNRNSAGLQRLNTITKTLMLRRTKEGLQEKGELKSLTEKKFDTIFINLDGDEQEAYEKILNFSKELFSQFLHQKALKENALTGVAVSSKPSRYLQNAENPFETHPELARLHKQLKEINDVKSTDILVLLLRLRQFCCHPALVKKMLAKDEVSNAGIEDGDGLDLDMMEKLTRLSLNLGENQTVEDNKGTEKAVDVLSQNNPLYDDNRLSSKMRTVVKKLDEILQSQDKILVVSQWVSLLDLIHGVLQAKKVKCVMLTGLVPVKDRPAIVDKFNRKGDGPRVMLLSLTAGGVGLNLVGGNHLLLLDLHWNPQLESQAFDRIYRVGQEKNVFIYKFVMSETIEERILNLQKKKLEIANNVLTGAKHTSKLSLDDLKMLFEIS</sequence>
<dbReference type="InterPro" id="IPR049730">
    <property type="entry name" value="SNF2/RAD54-like_C"/>
</dbReference>
<dbReference type="PANTHER" id="PTHR45626">
    <property type="entry name" value="TRANSCRIPTION TERMINATION FACTOR 2-RELATED"/>
    <property type="match status" value="1"/>
</dbReference>
<keyword evidence="9" id="KW-0805">Transcription regulation</keyword>
<evidence type="ECO:0000256" key="11">
    <source>
        <dbReference type="ARBA" id="ARBA00023163"/>
    </source>
</evidence>
<protein>
    <recommendedName>
        <fullName evidence="13">Transcription termination factor 2</fullName>
    </recommendedName>
    <alternativeName>
        <fullName evidence="15">RNA polymerase II termination factor</fullName>
    </alternativeName>
    <alternativeName>
        <fullName evidence="14">Transcription release factor 2</fullName>
    </alternativeName>
</protein>
<evidence type="ECO:0000256" key="10">
    <source>
        <dbReference type="ARBA" id="ARBA00023125"/>
    </source>
</evidence>
<feature type="region of interest" description="Disordered" evidence="16">
    <location>
        <begin position="552"/>
        <end position="578"/>
    </location>
</feature>
<evidence type="ECO:0000256" key="12">
    <source>
        <dbReference type="ARBA" id="ARBA00023242"/>
    </source>
</evidence>
<dbReference type="GO" id="GO:0003677">
    <property type="term" value="F:DNA binding"/>
    <property type="evidence" value="ECO:0007669"/>
    <property type="project" value="UniProtKB-KW"/>
</dbReference>
<dbReference type="FunFam" id="3.40.50.10810:FF:000043">
    <property type="entry name" value="Transcription termination factor 2"/>
    <property type="match status" value="1"/>
</dbReference>
<feature type="compositionally biased region" description="Polar residues" evidence="16">
    <location>
        <begin position="342"/>
        <end position="352"/>
    </location>
</feature>
<keyword evidence="12" id="KW-0539">Nucleus</keyword>
<proteinExistence type="inferred from homology"/>
<evidence type="ECO:0000256" key="16">
    <source>
        <dbReference type="SAM" id="MobiDB-lite"/>
    </source>
</evidence>
<evidence type="ECO:0000259" key="17">
    <source>
        <dbReference type="PROSITE" id="PS51192"/>
    </source>
</evidence>
<dbReference type="GO" id="GO:0008094">
    <property type="term" value="F:ATP-dependent activity, acting on DNA"/>
    <property type="evidence" value="ECO:0007669"/>
    <property type="project" value="UniProtKB-ARBA"/>
</dbReference>
<keyword evidence="10" id="KW-0238">DNA-binding</keyword>
<dbReference type="GO" id="GO:0006353">
    <property type="term" value="P:DNA-templated transcription termination"/>
    <property type="evidence" value="ECO:0007669"/>
    <property type="project" value="UniProtKB-KW"/>
</dbReference>
<dbReference type="Pfam" id="PF00176">
    <property type="entry name" value="SNF2-rel_dom"/>
    <property type="match status" value="1"/>
</dbReference>
<evidence type="ECO:0000259" key="18">
    <source>
        <dbReference type="PROSITE" id="PS51194"/>
    </source>
</evidence>
<evidence type="ECO:0000256" key="1">
    <source>
        <dbReference type="ARBA" id="ARBA00004123"/>
    </source>
</evidence>
<evidence type="ECO:0000256" key="6">
    <source>
        <dbReference type="ARBA" id="ARBA00022801"/>
    </source>
</evidence>
<feature type="domain" description="Helicase C-terminal" evidence="18">
    <location>
        <begin position="941"/>
        <end position="1100"/>
    </location>
</feature>
<feature type="compositionally biased region" description="Low complexity" evidence="16">
    <location>
        <begin position="106"/>
        <end position="128"/>
    </location>
</feature>
<keyword evidence="5" id="KW-0547">Nucleotide-binding</keyword>
<dbReference type="CDD" id="cd18793">
    <property type="entry name" value="SF2_C_SNF"/>
    <property type="match status" value="1"/>
</dbReference>
<keyword evidence="6" id="KW-0378">Hydrolase</keyword>
<feature type="compositionally biased region" description="Acidic residues" evidence="16">
    <location>
        <begin position="14"/>
        <end position="30"/>
    </location>
</feature>
<evidence type="ECO:0000256" key="5">
    <source>
        <dbReference type="ARBA" id="ARBA00022741"/>
    </source>
</evidence>
<dbReference type="EMBL" id="GECZ01027697">
    <property type="protein sequence ID" value="JAS42072.1"/>
    <property type="molecule type" value="Transcribed_RNA"/>
</dbReference>
<feature type="region of interest" description="Disordered" evidence="16">
    <location>
        <begin position="430"/>
        <end position="449"/>
    </location>
</feature>
<evidence type="ECO:0000256" key="13">
    <source>
        <dbReference type="ARBA" id="ARBA00070113"/>
    </source>
</evidence>
<dbReference type="InterPro" id="IPR027417">
    <property type="entry name" value="P-loop_NTPase"/>
</dbReference>
<dbReference type="PROSITE" id="PS51192">
    <property type="entry name" value="HELICASE_ATP_BIND_1"/>
    <property type="match status" value="1"/>
</dbReference>
<evidence type="ECO:0000256" key="3">
    <source>
        <dbReference type="ARBA" id="ARBA00022472"/>
    </source>
</evidence>
<evidence type="ECO:0000256" key="8">
    <source>
        <dbReference type="ARBA" id="ARBA00022840"/>
    </source>
</evidence>
<organism evidence="19">
    <name type="scientific">Cuerna arida</name>
    <dbReference type="NCBI Taxonomy" id="1464854"/>
    <lineage>
        <taxon>Eukaryota</taxon>
        <taxon>Metazoa</taxon>
        <taxon>Ecdysozoa</taxon>
        <taxon>Arthropoda</taxon>
        <taxon>Hexapoda</taxon>
        <taxon>Insecta</taxon>
        <taxon>Pterygota</taxon>
        <taxon>Neoptera</taxon>
        <taxon>Paraneoptera</taxon>
        <taxon>Hemiptera</taxon>
        <taxon>Auchenorrhyncha</taxon>
        <taxon>Membracoidea</taxon>
        <taxon>Cicadellidae</taxon>
        <taxon>Cicadellinae</taxon>
        <taxon>Proconiini</taxon>
        <taxon>Cuerna</taxon>
    </lineage>
</organism>
<keyword evidence="3" id="KW-0806">Transcription termination</keyword>
<comment type="similarity">
    <text evidence="2">Belongs to the SNF2/RAD54 helicase family.</text>
</comment>
<feature type="compositionally biased region" description="Basic and acidic residues" evidence="16">
    <location>
        <begin position="53"/>
        <end position="63"/>
    </location>
</feature>
<reference evidence="19" key="1">
    <citation type="submission" date="2015-11" db="EMBL/GenBank/DDBJ databases">
        <title>De novo transcriptome assembly of four potential Pierce s Disease insect vectors from Arizona vineyards.</title>
        <authorList>
            <person name="Tassone E.E."/>
        </authorList>
    </citation>
    <scope>NUCLEOTIDE SEQUENCE</scope>
</reference>
<evidence type="ECO:0000256" key="9">
    <source>
        <dbReference type="ARBA" id="ARBA00023015"/>
    </source>
</evidence>
<keyword evidence="4" id="KW-0597">Phosphoprotein</keyword>
<dbReference type="PANTHER" id="PTHR45626:SF50">
    <property type="entry name" value="TRANSCRIPTION TERMINATION FACTOR 2"/>
    <property type="match status" value="1"/>
</dbReference>
<dbReference type="Pfam" id="PF00271">
    <property type="entry name" value="Helicase_C"/>
    <property type="match status" value="1"/>
</dbReference>
<evidence type="ECO:0000256" key="14">
    <source>
        <dbReference type="ARBA" id="ARBA00079067"/>
    </source>
</evidence>
<dbReference type="GO" id="GO:0005634">
    <property type="term" value="C:nucleus"/>
    <property type="evidence" value="ECO:0007669"/>
    <property type="project" value="UniProtKB-SubCell"/>
</dbReference>
<dbReference type="InterPro" id="IPR001650">
    <property type="entry name" value="Helicase_C-like"/>
</dbReference>
<comment type="subcellular location">
    <subcellularLocation>
        <location evidence="1">Nucleus</location>
    </subcellularLocation>
</comment>
<evidence type="ECO:0000256" key="7">
    <source>
        <dbReference type="ARBA" id="ARBA00022806"/>
    </source>
</evidence>
<evidence type="ECO:0000256" key="2">
    <source>
        <dbReference type="ARBA" id="ARBA00007025"/>
    </source>
</evidence>
<feature type="compositionally biased region" description="Polar residues" evidence="16">
    <location>
        <begin position="159"/>
        <end position="172"/>
    </location>
</feature>
<feature type="region of interest" description="Disordered" evidence="16">
    <location>
        <begin position="1"/>
        <end position="82"/>
    </location>
</feature>
<dbReference type="Gene3D" id="3.40.50.10810">
    <property type="entry name" value="Tandem AAA-ATPase domain"/>
    <property type="match status" value="1"/>
</dbReference>
<dbReference type="GO" id="GO:0016787">
    <property type="term" value="F:hydrolase activity"/>
    <property type="evidence" value="ECO:0007669"/>
    <property type="project" value="UniProtKB-KW"/>
</dbReference>
<dbReference type="PROSITE" id="PS51194">
    <property type="entry name" value="HELICASE_CTER"/>
    <property type="match status" value="1"/>
</dbReference>